<reference evidence="2" key="1">
    <citation type="journal article" date="2014" name="Proc. Natl. Acad. Sci. U.S.A.">
        <title>Baculovirus resistance in codling moth is virus isolate-dependent and the consequence of a mutation in viral gene pe38.</title>
        <authorList>
            <person name="Gebhardt M.M."/>
            <person name="Eberle K.E."/>
            <person name="Radtke P."/>
            <person name="Jehle J.A."/>
        </authorList>
    </citation>
    <scope>NUCLEOTIDE SEQUENCE</scope>
    <source>
        <strain evidence="6">CpGV-E2</strain>
        <strain evidence="3">CpGV-I07</strain>
        <strain evidence="5">CpGV-I12</strain>
        <strain evidence="4">CpGV-M</strain>
        <strain evidence="2">CpGV-S</strain>
    </source>
</reference>
<dbReference type="EMBL" id="KM217577">
    <property type="protein sequence ID" value="AIU37328.1"/>
    <property type="molecule type" value="Genomic_DNA"/>
</dbReference>
<reference evidence="8" key="3">
    <citation type="journal article" date="2019" name="Virology">
        <title>Single nucleotide polymorphism (SNP) frequencies and distribution reveal complex genetic composition of seven novel natural isolates of Cydia pomonella granulovirus.</title>
        <authorList>
            <person name="Fan J."/>
            <person name="Wennmann J.T."/>
            <person name="Wang D."/>
            <person name="Jehle J.A."/>
        </authorList>
    </citation>
    <scope>NUCLEOTIDE SEQUENCE</scope>
    <source>
        <strain evidence="8">CpGV-ALE</strain>
        <strain evidence="9">CpGV-KS1</strain>
        <strain evidence="10">CpGV-KS2</strain>
        <strain evidence="11">CpGV-WW</strain>
        <strain evidence="12">CpGV-ZY</strain>
    </source>
</reference>
<dbReference type="EMBL" id="MN696168">
    <property type="protein sequence ID" value="QGY99812.1"/>
    <property type="molecule type" value="Genomic_DNA"/>
</dbReference>
<dbReference type="RefSeq" id="NP_148905.1">
    <property type="nucleotide sequence ID" value="NC_002816.1"/>
</dbReference>
<evidence type="ECO:0000256" key="1">
    <source>
        <dbReference type="SAM" id="MobiDB-lite"/>
    </source>
</evidence>
<evidence type="ECO:0000313" key="6">
    <source>
        <dbReference type="EMBL" id="AIU37328.1"/>
    </source>
</evidence>
<evidence type="ECO:0000313" key="12">
    <source>
        <dbReference type="EMBL" id="QGZ00237.1"/>
    </source>
</evidence>
<gene>
    <name evidence="2" type="primary">orf121</name>
</gene>
<proteinExistence type="predicted"/>
<evidence type="ECO:0000313" key="3">
    <source>
        <dbReference type="EMBL" id="AIU36905.1"/>
    </source>
</evidence>
<protein>
    <submittedName>
        <fullName evidence="2">ORF121</fullName>
    </submittedName>
</protein>
<evidence type="ECO:0000313" key="9">
    <source>
        <dbReference type="EMBL" id="QGY99670.1"/>
    </source>
</evidence>
<reference evidence="3" key="2">
    <citation type="submission" date="2014-07" db="EMBL/GenBank/DDBJ databases">
        <title>Comparative genomics of CpGV: Evolution of a crop protection agent.</title>
        <authorList>
            <person name="Radtke P.C."/>
            <person name="Jehle J.A."/>
        </authorList>
    </citation>
    <scope>NUCLEOTIDE SEQUENCE</scope>
    <source>
        <strain evidence="3">CpGV-I07</strain>
    </source>
</reference>
<evidence type="ECO:0000313" key="10">
    <source>
        <dbReference type="EMBL" id="QGY99812.1"/>
    </source>
</evidence>
<dbReference type="EMBL" id="KM217576">
    <property type="protein sequence ID" value="AIU37189.1"/>
    <property type="molecule type" value="Genomic_DNA"/>
</dbReference>
<feature type="compositionally biased region" description="Basic residues" evidence="1">
    <location>
        <begin position="13"/>
        <end position="22"/>
    </location>
</feature>
<organismHost>
    <name type="scientific">Cydia pomonella</name>
    <name type="common">Codling moth</name>
    <dbReference type="NCBI Taxonomy" id="82600"/>
</organismHost>
<dbReference type="EMBL" id="MN075941">
    <property type="protein sequence ID" value="QDW81181.1"/>
    <property type="molecule type" value="Genomic_DNA"/>
</dbReference>
<dbReference type="EMBL" id="MN696169">
    <property type="protein sequence ID" value="QGY99954.1"/>
    <property type="molecule type" value="Genomic_DNA"/>
</dbReference>
<evidence type="ECO:0000313" key="8">
    <source>
        <dbReference type="EMBL" id="QGY99386.1"/>
    </source>
</evidence>
<organism evidence="2">
    <name type="scientific">Cydia pomonella granulosis virus</name>
    <name type="common">CpGV</name>
    <name type="synonym">Cydia pomonella granulovirus</name>
    <dbReference type="NCBI Taxonomy" id="28289"/>
    <lineage>
        <taxon>Viruses</taxon>
        <taxon>Viruses incertae sedis</taxon>
        <taxon>Naldaviricetes</taxon>
        <taxon>Lefavirales</taxon>
        <taxon>Baculoviridae</taxon>
        <taxon>Betabaculovirus</taxon>
        <taxon>Betabaculovirus cypomonellae</taxon>
    </lineage>
</organism>
<dbReference type="EMBL" id="KM217575">
    <property type="protein sequence ID" value="AIU37047.1"/>
    <property type="molecule type" value="Genomic_DNA"/>
</dbReference>
<dbReference type="EMBL" id="MN696167">
    <property type="protein sequence ID" value="QGY99670.1"/>
    <property type="molecule type" value="Genomic_DNA"/>
</dbReference>
<name>A0A097P0V5_GVCP</name>
<evidence type="ECO:0000313" key="7">
    <source>
        <dbReference type="EMBL" id="QDW81181.1"/>
    </source>
</evidence>
<evidence type="ECO:0000313" key="4">
    <source>
        <dbReference type="EMBL" id="AIU37047.1"/>
    </source>
</evidence>
<evidence type="ECO:0000313" key="5">
    <source>
        <dbReference type="EMBL" id="AIU37189.1"/>
    </source>
</evidence>
<reference evidence="7" key="4">
    <citation type="journal article" date="2019" name="Viruses">
        <title>Genome Analysis of A Novel South African Cydia pomonella granulovirus (CpGV-SA) with Resistance-Breaking Potential.</title>
        <authorList>
            <person name="Motsoeneng B."/>
            <person name="Jukes M.D."/>
            <person name="Knox C.M."/>
            <person name="Hill M.P."/>
            <person name="Moore S.D."/>
        </authorList>
    </citation>
    <scope>NUCLEOTIDE SEQUENCE</scope>
    <source>
        <strain evidence="7">CpGV-SA</strain>
    </source>
</reference>
<dbReference type="GeneID" id="921376"/>
<dbReference type="EMBL" id="KM217573">
    <property type="protein sequence ID" value="AIU36768.1"/>
    <property type="molecule type" value="Genomic_DNA"/>
</dbReference>
<dbReference type="OrthoDB" id="29175at10239"/>
<dbReference type="EMBL" id="MN696171">
    <property type="protein sequence ID" value="QGZ00237.1"/>
    <property type="molecule type" value="Genomic_DNA"/>
</dbReference>
<dbReference type="EMBL" id="KM217574">
    <property type="protein sequence ID" value="AIU36905.1"/>
    <property type="molecule type" value="Genomic_DNA"/>
</dbReference>
<accession>A0A097P0V5</accession>
<dbReference type="EMBL" id="MN696165">
    <property type="protein sequence ID" value="QGY99386.1"/>
    <property type="molecule type" value="Genomic_DNA"/>
</dbReference>
<evidence type="ECO:0000313" key="11">
    <source>
        <dbReference type="EMBL" id="QGY99954.1"/>
    </source>
</evidence>
<feature type="region of interest" description="Disordered" evidence="1">
    <location>
        <begin position="1"/>
        <end position="22"/>
    </location>
</feature>
<evidence type="ECO:0000313" key="2">
    <source>
        <dbReference type="EMBL" id="AIU36768.1"/>
    </source>
</evidence>
<sequence length="71" mass="8330">MESQKESQTKKSCAVKKTKNHHLTRQSPYTIVPLRLIIENTVKKSFSQDSSIWYTTKSGAAWHNRHENKTW</sequence>
<dbReference type="KEGG" id="vg:921376"/>